<feature type="compositionally biased region" description="Polar residues" evidence="1">
    <location>
        <begin position="361"/>
        <end position="373"/>
    </location>
</feature>
<accession>A0AA39CM17</accession>
<dbReference type="EMBL" id="JAPDRK010000003">
    <property type="protein sequence ID" value="KAJ9614196.1"/>
    <property type="molecule type" value="Genomic_DNA"/>
</dbReference>
<dbReference type="GO" id="GO:0005085">
    <property type="term" value="F:guanyl-nucleotide exchange factor activity"/>
    <property type="evidence" value="ECO:0007669"/>
    <property type="project" value="InterPro"/>
</dbReference>
<feature type="compositionally biased region" description="Basic and acidic residues" evidence="1">
    <location>
        <begin position="1356"/>
        <end position="1365"/>
    </location>
</feature>
<feature type="compositionally biased region" description="Polar residues" evidence="1">
    <location>
        <begin position="1107"/>
        <end position="1128"/>
    </location>
</feature>
<feature type="compositionally biased region" description="Polar residues" evidence="1">
    <location>
        <begin position="1073"/>
        <end position="1095"/>
    </location>
</feature>
<feature type="region of interest" description="Disordered" evidence="1">
    <location>
        <begin position="293"/>
        <end position="511"/>
    </location>
</feature>
<feature type="compositionally biased region" description="Polar residues" evidence="1">
    <location>
        <begin position="1402"/>
        <end position="1411"/>
    </location>
</feature>
<dbReference type="Proteomes" id="UP001172673">
    <property type="component" value="Unassembled WGS sequence"/>
</dbReference>
<evidence type="ECO:0000313" key="4">
    <source>
        <dbReference type="EMBL" id="KAJ9614196.1"/>
    </source>
</evidence>
<proteinExistence type="predicted"/>
<dbReference type="Pfam" id="PF00169">
    <property type="entry name" value="PH"/>
    <property type="match status" value="1"/>
</dbReference>
<dbReference type="PROSITE" id="PS50003">
    <property type="entry name" value="PH_DOMAIN"/>
    <property type="match status" value="1"/>
</dbReference>
<dbReference type="SMART" id="SM00233">
    <property type="entry name" value="PH"/>
    <property type="match status" value="1"/>
</dbReference>
<feature type="compositionally biased region" description="Polar residues" evidence="1">
    <location>
        <begin position="415"/>
        <end position="425"/>
    </location>
</feature>
<dbReference type="PROSITE" id="PS50190">
    <property type="entry name" value="SEC7"/>
    <property type="match status" value="1"/>
</dbReference>
<dbReference type="PANTHER" id="PTHR10663">
    <property type="entry name" value="GUANYL-NUCLEOTIDE EXCHANGE FACTOR"/>
    <property type="match status" value="1"/>
</dbReference>
<feature type="compositionally biased region" description="Polar residues" evidence="1">
    <location>
        <begin position="1135"/>
        <end position="1149"/>
    </location>
</feature>
<dbReference type="Gene3D" id="2.30.29.30">
    <property type="entry name" value="Pleckstrin-homology domain (PH domain)/Phosphotyrosine-binding domain (PTB)"/>
    <property type="match status" value="1"/>
</dbReference>
<feature type="compositionally biased region" description="Basic and acidic residues" evidence="1">
    <location>
        <begin position="1154"/>
        <end position="1171"/>
    </location>
</feature>
<dbReference type="PANTHER" id="PTHR10663:SF405">
    <property type="entry name" value="ARF GUANINE NUCLEOTIDE EXCHANGE FACTOR SYT1"/>
    <property type="match status" value="1"/>
</dbReference>
<dbReference type="InterPro" id="IPR001849">
    <property type="entry name" value="PH_domain"/>
</dbReference>
<feature type="compositionally biased region" description="Basic and acidic residues" evidence="1">
    <location>
        <begin position="492"/>
        <end position="506"/>
    </location>
</feature>
<dbReference type="SUPFAM" id="SSF48425">
    <property type="entry name" value="Sec7 domain"/>
    <property type="match status" value="1"/>
</dbReference>
<dbReference type="GO" id="GO:0032012">
    <property type="term" value="P:regulation of ARF protein signal transduction"/>
    <property type="evidence" value="ECO:0007669"/>
    <property type="project" value="InterPro"/>
</dbReference>
<protein>
    <recommendedName>
        <fullName evidence="6">Guanyl-nucleotide exchange factor</fullName>
    </recommendedName>
</protein>
<dbReference type="InterPro" id="IPR000904">
    <property type="entry name" value="Sec7_dom"/>
</dbReference>
<comment type="caution">
    <text evidence="4">The sequence shown here is derived from an EMBL/GenBank/DDBJ whole genome shotgun (WGS) entry which is preliminary data.</text>
</comment>
<evidence type="ECO:0000259" key="2">
    <source>
        <dbReference type="PROSITE" id="PS50003"/>
    </source>
</evidence>
<feature type="domain" description="PH" evidence="2">
    <location>
        <begin position="776"/>
        <end position="905"/>
    </location>
</feature>
<evidence type="ECO:0008006" key="6">
    <source>
        <dbReference type="Google" id="ProtNLM"/>
    </source>
</evidence>
<dbReference type="Pfam" id="PF01369">
    <property type="entry name" value="Sec7"/>
    <property type="match status" value="1"/>
</dbReference>
<feature type="compositionally biased region" description="Low complexity" evidence="1">
    <location>
        <begin position="159"/>
        <end position="169"/>
    </location>
</feature>
<evidence type="ECO:0000259" key="3">
    <source>
        <dbReference type="PROSITE" id="PS50190"/>
    </source>
</evidence>
<feature type="compositionally biased region" description="Basic and acidic residues" evidence="1">
    <location>
        <begin position="1182"/>
        <end position="1196"/>
    </location>
</feature>
<evidence type="ECO:0000256" key="1">
    <source>
        <dbReference type="SAM" id="MobiDB-lite"/>
    </source>
</evidence>
<feature type="compositionally biased region" description="Polar residues" evidence="1">
    <location>
        <begin position="1211"/>
        <end position="1223"/>
    </location>
</feature>
<feature type="compositionally biased region" description="Basic and acidic residues" evidence="1">
    <location>
        <begin position="268"/>
        <end position="281"/>
    </location>
</feature>
<keyword evidence="5" id="KW-1185">Reference proteome</keyword>
<gene>
    <name evidence="4" type="ORF">H2200_002332</name>
</gene>
<feature type="region of interest" description="Disordered" evidence="1">
    <location>
        <begin position="928"/>
        <end position="947"/>
    </location>
</feature>
<feature type="region of interest" description="Disordered" evidence="1">
    <location>
        <begin position="147"/>
        <end position="281"/>
    </location>
</feature>
<feature type="compositionally biased region" description="Polar residues" evidence="1">
    <location>
        <begin position="207"/>
        <end position="233"/>
    </location>
</feature>
<feature type="compositionally biased region" description="Low complexity" evidence="1">
    <location>
        <begin position="465"/>
        <end position="487"/>
    </location>
</feature>
<feature type="compositionally biased region" description="Polar residues" evidence="1">
    <location>
        <begin position="1051"/>
        <end position="1062"/>
    </location>
</feature>
<name>A0AA39CM17_9EURO</name>
<feature type="compositionally biased region" description="Polar residues" evidence="1">
    <location>
        <begin position="341"/>
        <end position="350"/>
    </location>
</feature>
<feature type="compositionally biased region" description="Basic residues" evidence="1">
    <location>
        <begin position="1228"/>
        <end position="1242"/>
    </location>
</feature>
<feature type="region of interest" description="Disordered" evidence="1">
    <location>
        <begin position="1356"/>
        <end position="1450"/>
    </location>
</feature>
<feature type="compositionally biased region" description="Polar residues" evidence="1">
    <location>
        <begin position="322"/>
        <end position="333"/>
    </location>
</feature>
<dbReference type="InterPro" id="IPR011993">
    <property type="entry name" value="PH-like_dom_sf"/>
</dbReference>
<feature type="region of interest" description="Disordered" evidence="1">
    <location>
        <begin position="23"/>
        <end position="121"/>
    </location>
</feature>
<dbReference type="InterPro" id="IPR035999">
    <property type="entry name" value="Sec7_dom_sf"/>
</dbReference>
<reference evidence="4" key="1">
    <citation type="submission" date="2022-10" db="EMBL/GenBank/DDBJ databases">
        <title>Culturing micro-colonial fungi from biological soil crusts in the Mojave desert and describing Neophaeococcomyces mojavensis, and introducing the new genera and species Taxawa tesnikishii.</title>
        <authorList>
            <person name="Kurbessoian T."/>
            <person name="Stajich J.E."/>
        </authorList>
    </citation>
    <scope>NUCLEOTIDE SEQUENCE</scope>
    <source>
        <strain evidence="4">TK_41</strain>
    </source>
</reference>
<dbReference type="SUPFAM" id="SSF50729">
    <property type="entry name" value="PH domain-like"/>
    <property type="match status" value="1"/>
</dbReference>
<evidence type="ECO:0000313" key="5">
    <source>
        <dbReference type="Proteomes" id="UP001172673"/>
    </source>
</evidence>
<feature type="domain" description="SEC7" evidence="3">
    <location>
        <begin position="465"/>
        <end position="654"/>
    </location>
</feature>
<feature type="compositionally biased region" description="Low complexity" evidence="1">
    <location>
        <begin position="438"/>
        <end position="450"/>
    </location>
</feature>
<feature type="region of interest" description="Disordered" evidence="1">
    <location>
        <begin position="1211"/>
        <end position="1260"/>
    </location>
</feature>
<feature type="compositionally biased region" description="Polar residues" evidence="1">
    <location>
        <begin position="92"/>
        <end position="114"/>
    </location>
</feature>
<dbReference type="InterPro" id="IPR023394">
    <property type="entry name" value="Sec7_C_sf"/>
</dbReference>
<dbReference type="Gene3D" id="1.10.1000.11">
    <property type="entry name" value="Arf Nucleotide-binding Site Opener,domain 2"/>
    <property type="match status" value="1"/>
</dbReference>
<feature type="compositionally biased region" description="Polar residues" evidence="1">
    <location>
        <begin position="382"/>
        <end position="404"/>
    </location>
</feature>
<dbReference type="SMART" id="SM00222">
    <property type="entry name" value="Sec7"/>
    <property type="match status" value="1"/>
</dbReference>
<sequence length="1450" mass="159547">MPLRTLLPSAPGLGLSHRRHSTIIEDAAPSKPNVTPLPQTRNRENSFKRLSLSLSRTTEEPFPALLTHEPEQVTPPRPSTQPDAGVGRSEQPKSASTPTAVSRRTDAELQSSDAQDILSELPLPRPQRLSMLGMRHASDPQLSTRFRKQEQKAPKDVAPPKIITTAPTTNDTDERTPRPPKRKLFARNPSPFRKSQSFKRTILDPFKSSSAEDPSGGNAASSQSGLPRNTTSFERLPRPKAGPRAMAPPAYGDESTSSLAIPVTRLSESSRSDDSSGDHHVFAKTTTTHTISTTTTFFKLKRRKKDKGPLFPLPEKFPKPTSGRTTASHTPSESMFGRKSMSPSRRSNTAVRFDTEPSRYGSASASPTQSAVALTNAPFGSPGTTIVRQNSNWSTYSGNSTPSVTLAPPRIPTRGRSSTLSSLGKSNERLTDTGPQPGSARTSTSTSGRRSFGDLLTLPHRLRQNSAPGKGSASGSSPGTPGSKPNSLQLPRDPEPERVYPKREEGDTPASYLEKLEAAVPRSAMASILCKGSDEFSKTCLRKYMRGFSYFGDSIDMAIRKMLMEVEIPKETQQIDRLLNGFADRYHECNPGIFASMDDAQFVAFSILLLHSDAHNKNNKRKMQKQDYVKNTQHGSVQISSDILDCFYDNVCYTPFIHFEDEVAVNSHRLSVPKAKRGLIKPKSFENLRGPVDPYTLILDNKLEVLRPSLKDVMDTRDSYCSTGTIGSFDTNALHRAFLNSAVLQIISARSRPDAFQSQATISNPGEGQAGIVSIKITKVGLLWRKDPKKRKAKSPWQEWGAILTDSKLYFFKDVGWVKRLMSQSEGHSKSAQQSAALVFKPPLTSFDPDALMSMDDAVALLDSSYKKHKNAFVFIKHGGFEEVFLANSESDMNDWIGKLNYAATFRTAGVRMRGLLTASHEGRHLLRKDSDFSTKSGETPQKDRRGDAQVSWEIMYYRRQLINEKISDFDERIAGAQKELDNLLRNARHLLVLLPVQQKTREALVLAAGRMSAKLKWTRVELWRTRTHRDILAKDLEEEGVTAFPAPKGSTLSTPQKTTPLKTGPQDLGRTITDTSHITLSPTSATSSRHSNLASKLKSSEDTSMRTDTNILDLPSATSPSLSVEQSLSRHESIQSQNLSHQVSTTSSRHSRDKTSLPRANDDSEERVLREAGLVNVEGSVPKDKRPDTSESERDRVGAIAGALAGAIDTSMSGSIRRSLQRSLREPHHHSSPSIHRHKKQRESGSSIAATEEGGKSLHGEAEELKRGTGSFILHGKKASVITMSPEWQHMSNEERMKLRKAESGNEEAIDEKLPLSTTAVEDSIDEIPPLNDTAVEEGLDEKISLLDAPIEDSATKDLSEEKTPVSATTYNRHVTVDAASNASEQEDDDDDGSERFDSPEATQRNSVATTFGEHFVDAETGETNSDRASADGNTEAYERAMGSPRKES</sequence>
<organism evidence="4 5">
    <name type="scientific">Cladophialophora chaetospira</name>
    <dbReference type="NCBI Taxonomy" id="386627"/>
    <lineage>
        <taxon>Eukaryota</taxon>
        <taxon>Fungi</taxon>
        <taxon>Dikarya</taxon>
        <taxon>Ascomycota</taxon>
        <taxon>Pezizomycotina</taxon>
        <taxon>Eurotiomycetes</taxon>
        <taxon>Chaetothyriomycetidae</taxon>
        <taxon>Chaetothyriales</taxon>
        <taxon>Herpotrichiellaceae</taxon>
        <taxon>Cladophialophora</taxon>
    </lineage>
</organism>
<feature type="region of interest" description="Disordered" evidence="1">
    <location>
        <begin position="1044"/>
        <end position="1196"/>
    </location>
</feature>